<dbReference type="SMART" id="SM00297">
    <property type="entry name" value="BROMO"/>
    <property type="match status" value="1"/>
</dbReference>
<evidence type="ECO:0000313" key="4">
    <source>
        <dbReference type="EMBL" id="KAK8866227.1"/>
    </source>
</evidence>
<accession>A0ABR2IMV4</accession>
<evidence type="ECO:0000256" key="2">
    <source>
        <dbReference type="PROSITE-ProRule" id="PRU00035"/>
    </source>
</evidence>
<dbReference type="PROSITE" id="PS50014">
    <property type="entry name" value="BROMODOMAIN_2"/>
    <property type="match status" value="1"/>
</dbReference>
<dbReference type="CDD" id="cd04369">
    <property type="entry name" value="Bromodomain"/>
    <property type="match status" value="1"/>
</dbReference>
<dbReference type="SUPFAM" id="SSF47370">
    <property type="entry name" value="Bromodomain"/>
    <property type="match status" value="1"/>
</dbReference>
<gene>
    <name evidence="4" type="ORF">M9Y10_009186</name>
</gene>
<keyword evidence="5" id="KW-1185">Reference proteome</keyword>
<evidence type="ECO:0000259" key="3">
    <source>
        <dbReference type="PROSITE" id="PS50014"/>
    </source>
</evidence>
<dbReference type="Pfam" id="PF00439">
    <property type="entry name" value="Bromodomain"/>
    <property type="match status" value="1"/>
</dbReference>
<dbReference type="Proteomes" id="UP001470230">
    <property type="component" value="Unassembled WGS sequence"/>
</dbReference>
<keyword evidence="1 2" id="KW-0103">Bromodomain</keyword>
<protein>
    <submittedName>
        <fullName evidence="4">Bromodomain adjacent to zinc finger domain protein 2B</fullName>
    </submittedName>
</protein>
<feature type="domain" description="Bromo" evidence="3">
    <location>
        <begin position="22"/>
        <end position="87"/>
    </location>
</feature>
<dbReference type="InterPro" id="IPR036427">
    <property type="entry name" value="Bromodomain-like_sf"/>
</dbReference>
<name>A0ABR2IMV4_9EUKA</name>
<evidence type="ECO:0000313" key="5">
    <source>
        <dbReference type="Proteomes" id="UP001470230"/>
    </source>
</evidence>
<dbReference type="InterPro" id="IPR001487">
    <property type="entry name" value="Bromodomain"/>
</dbReference>
<proteinExistence type="predicted"/>
<comment type="caution">
    <text evidence="4">The sequence shown here is derived from an EMBL/GenBank/DDBJ whole genome shotgun (WGS) entry which is preliminary data.</text>
</comment>
<dbReference type="Gene3D" id="1.20.920.10">
    <property type="entry name" value="Bromodomain-like"/>
    <property type="match status" value="1"/>
</dbReference>
<evidence type="ECO:0000256" key="1">
    <source>
        <dbReference type="ARBA" id="ARBA00023117"/>
    </source>
</evidence>
<organism evidence="4 5">
    <name type="scientific">Tritrichomonas musculus</name>
    <dbReference type="NCBI Taxonomy" id="1915356"/>
    <lineage>
        <taxon>Eukaryota</taxon>
        <taxon>Metamonada</taxon>
        <taxon>Parabasalia</taxon>
        <taxon>Tritrichomonadida</taxon>
        <taxon>Tritrichomonadidae</taxon>
        <taxon>Tritrichomonas</taxon>
    </lineage>
</organism>
<sequence length="106" mass="12633">MKRNKNFYTIIANKLLESDQTPYMLKIDKDEFLIEDYKKIVKHHMSIQNVIRKLCKDEYTDSAQFKCDLDLMWNNLEMFFGNNSEVVRCANINKNDIELVWTSSSD</sequence>
<dbReference type="EMBL" id="JAPFFF010000015">
    <property type="protein sequence ID" value="KAK8866227.1"/>
    <property type="molecule type" value="Genomic_DNA"/>
</dbReference>
<dbReference type="PRINTS" id="PR00503">
    <property type="entry name" value="BROMODOMAIN"/>
</dbReference>
<reference evidence="4 5" key="1">
    <citation type="submission" date="2024-04" db="EMBL/GenBank/DDBJ databases">
        <title>Tritrichomonas musculus Genome.</title>
        <authorList>
            <person name="Alves-Ferreira E."/>
            <person name="Grigg M."/>
            <person name="Lorenzi H."/>
            <person name="Galac M."/>
        </authorList>
    </citation>
    <scope>NUCLEOTIDE SEQUENCE [LARGE SCALE GENOMIC DNA]</scope>
    <source>
        <strain evidence="4 5">EAF2021</strain>
    </source>
</reference>